<dbReference type="STRING" id="1806994.A0A507CGS8"/>
<name>A0A507CGS8_9FUNG</name>
<sequence length="821" mass="94312">MNADDGSSAPELRQRLFEALHSTGIADKIKANIRSNLIEQLRQRSQLPPQHDKKDNESGGSGSLLLRAADSIVLEYLNSRGFDFTMSVFIPECGLAVSTQVLTEREIWKLLHLERPVGTMAELKRTIADDNDATPLLVRILDGMAHLGDLLISNREVQTDPSPVEFFDLTARNADREYAKRINATHPHALVLEERMLRYQQEVDVRMKGELDEQLRRFKETEIVHVRVEERRRYQEDLNQHRSEFEKIDMERRAKTLEWEQQERARLEEREKEFERQNMDLRQRLLAESNRVVLAEAAHRNEAQLLARELQTEKDALQRRHEEALTQIVELQKFKDRYAEKMQDAIAQHKIDLNREHATILSNVEVEKTKLEAERALLSERARQVEQAAQQVSNVQSEVEELQASLRAARTRLAEERKERENAGVLLRELQMQVQNQKSSTALEYEIQSLKRQLLESEKTAEKRQEEYQSLLKSLMAPKHELETELARARKAEGRWQRECQQLVGKLDLELTRNEEIHRKYEDEVLRVKELQREVADLRLLLHQAQSALTNEVGLRGRGDQDLLMGAEEYHIDIPRQDTTRPQSRNFRLPDPLRYLYSPSPKPNTSTNSPQLYQPLTLPEMGRNLDFQDLLFKPTPQVYENTAVEASRPSSTIPFQDVIDKPMIAAVVRASLHQASSVVKSESAESYVQVQNVVDDVGERVVKETEMPKKHDNTDEVSDPLMRKYIAIVKERRERERVEGSEGKKDVPPSQLQQPLVASMKPSSIGIPRVNSYRSENPSSMTSDSEEESAGGGVAFAAGATNDSEISGPSYDSTESRDNAW</sequence>
<feature type="coiled-coil region" evidence="1">
    <location>
        <begin position="231"/>
        <end position="327"/>
    </location>
</feature>
<feature type="compositionally biased region" description="Basic and acidic residues" evidence="2">
    <location>
        <begin position="733"/>
        <end position="747"/>
    </location>
</feature>
<keyword evidence="1" id="KW-0175">Coiled coil</keyword>
<feature type="region of interest" description="Disordered" evidence="2">
    <location>
        <begin position="733"/>
        <end position="821"/>
    </location>
</feature>
<dbReference type="PROSITE" id="PS50896">
    <property type="entry name" value="LISH"/>
    <property type="match status" value="1"/>
</dbReference>
<dbReference type="PANTHER" id="PTHR39063">
    <property type="entry name" value="ORAL-FACIAL-DIGITAL SYNDROME 1 PROTEIN HOMOLOG"/>
    <property type="match status" value="1"/>
</dbReference>
<dbReference type="Pfam" id="PF16045">
    <property type="entry name" value="LisH_2"/>
    <property type="match status" value="1"/>
</dbReference>
<dbReference type="PANTHER" id="PTHR39063:SF1">
    <property type="entry name" value="OFD1 CENTRIOLE AND CENTRIOLAR SATELLITE PROTEIN"/>
    <property type="match status" value="1"/>
</dbReference>
<dbReference type="InterPro" id="IPR006594">
    <property type="entry name" value="LisH"/>
</dbReference>
<feature type="coiled-coil region" evidence="1">
    <location>
        <begin position="361"/>
        <end position="548"/>
    </location>
</feature>
<dbReference type="GO" id="GO:0005576">
    <property type="term" value="C:extracellular region"/>
    <property type="evidence" value="ECO:0007669"/>
    <property type="project" value="GOC"/>
</dbReference>
<dbReference type="GO" id="GO:0060287">
    <property type="term" value="P:epithelial cilium movement involved in determination of left/right asymmetry"/>
    <property type="evidence" value="ECO:0007669"/>
    <property type="project" value="TreeGrafter"/>
</dbReference>
<dbReference type="Proteomes" id="UP000319731">
    <property type="component" value="Unassembled WGS sequence"/>
</dbReference>
<organism evidence="3 4">
    <name type="scientific">Synchytrium microbalum</name>
    <dbReference type="NCBI Taxonomy" id="1806994"/>
    <lineage>
        <taxon>Eukaryota</taxon>
        <taxon>Fungi</taxon>
        <taxon>Fungi incertae sedis</taxon>
        <taxon>Chytridiomycota</taxon>
        <taxon>Chytridiomycota incertae sedis</taxon>
        <taxon>Chytridiomycetes</taxon>
        <taxon>Synchytriales</taxon>
        <taxon>Synchytriaceae</taxon>
        <taxon>Synchytrium</taxon>
    </lineage>
</organism>
<protein>
    <submittedName>
        <fullName evidence="3">Uncharacterized protein</fullName>
    </submittedName>
</protein>
<evidence type="ECO:0000313" key="4">
    <source>
        <dbReference type="Proteomes" id="UP000319731"/>
    </source>
</evidence>
<dbReference type="GeneID" id="42002388"/>
<dbReference type="RefSeq" id="XP_031026947.1">
    <property type="nucleotide sequence ID" value="XM_031167091.1"/>
</dbReference>
<dbReference type="AlphaFoldDB" id="A0A507CGS8"/>
<reference evidence="3 4" key="1">
    <citation type="journal article" date="2019" name="Sci. Rep.">
        <title>Comparative genomics of chytrid fungi reveal insights into the obligate biotrophic and pathogenic lifestyle of Synchytrium endobioticum.</title>
        <authorList>
            <person name="van de Vossenberg B.T.L.H."/>
            <person name="Warris S."/>
            <person name="Nguyen H.D.T."/>
            <person name="van Gent-Pelzer M.P.E."/>
            <person name="Joly D.L."/>
            <person name="van de Geest H.C."/>
            <person name="Bonants P.J.M."/>
            <person name="Smith D.S."/>
            <person name="Levesque C.A."/>
            <person name="van der Lee T.A.J."/>
        </authorList>
    </citation>
    <scope>NUCLEOTIDE SEQUENCE [LARGE SCALE GENOMIC DNA]</scope>
    <source>
        <strain evidence="3 4">JEL517</strain>
    </source>
</reference>
<dbReference type="EMBL" id="QEAO01000004">
    <property type="protein sequence ID" value="TPX36733.1"/>
    <property type="molecule type" value="Genomic_DNA"/>
</dbReference>
<evidence type="ECO:0000256" key="2">
    <source>
        <dbReference type="SAM" id="MobiDB-lite"/>
    </source>
</evidence>
<feature type="compositionally biased region" description="Polar residues" evidence="2">
    <location>
        <begin position="801"/>
        <end position="813"/>
    </location>
</feature>
<evidence type="ECO:0000256" key="1">
    <source>
        <dbReference type="SAM" id="Coils"/>
    </source>
</evidence>
<evidence type="ECO:0000313" key="3">
    <source>
        <dbReference type="EMBL" id="TPX36733.1"/>
    </source>
</evidence>
<accession>A0A507CGS8</accession>
<proteinExistence type="predicted"/>
<comment type="caution">
    <text evidence="3">The sequence shown here is derived from an EMBL/GenBank/DDBJ whole genome shotgun (WGS) entry which is preliminary data.</text>
</comment>
<feature type="compositionally biased region" description="Polar residues" evidence="2">
    <location>
        <begin position="772"/>
        <end position="783"/>
    </location>
</feature>
<gene>
    <name evidence="3" type="ORF">SmJEL517_g01163</name>
</gene>
<dbReference type="GO" id="GO:0036064">
    <property type="term" value="C:ciliary basal body"/>
    <property type="evidence" value="ECO:0007669"/>
    <property type="project" value="TreeGrafter"/>
</dbReference>
<keyword evidence="4" id="KW-1185">Reference proteome</keyword>
<dbReference type="InterPro" id="IPR055289">
    <property type="entry name" value="OFD1"/>
</dbReference>
<dbReference type="OrthoDB" id="206339at2759"/>